<feature type="region of interest" description="Disordered" evidence="1">
    <location>
        <begin position="527"/>
        <end position="553"/>
    </location>
</feature>
<dbReference type="InterPro" id="IPR006429">
    <property type="entry name" value="Phage_lambda_portal"/>
</dbReference>
<feature type="region of interest" description="Disordered" evidence="1">
    <location>
        <begin position="1"/>
        <end position="22"/>
    </location>
</feature>
<evidence type="ECO:0000313" key="2">
    <source>
        <dbReference type="EMBL" id="TDP85384.1"/>
    </source>
</evidence>
<dbReference type="Pfam" id="PF05136">
    <property type="entry name" value="Phage_portal_2"/>
    <property type="match status" value="1"/>
</dbReference>
<dbReference type="EMBL" id="SNXY01000007">
    <property type="protein sequence ID" value="TDP85384.1"/>
    <property type="molecule type" value="Genomic_DNA"/>
</dbReference>
<protein>
    <submittedName>
        <fullName evidence="2">Lambda family phage portal protein</fullName>
    </submittedName>
</protein>
<keyword evidence="3" id="KW-1185">Reference proteome</keyword>
<feature type="compositionally biased region" description="Basic and acidic residues" evidence="1">
    <location>
        <begin position="539"/>
        <end position="553"/>
    </location>
</feature>
<dbReference type="GO" id="GO:0005198">
    <property type="term" value="F:structural molecule activity"/>
    <property type="evidence" value="ECO:0007669"/>
    <property type="project" value="InterPro"/>
</dbReference>
<comment type="caution">
    <text evidence="2">The sequence shown here is derived from an EMBL/GenBank/DDBJ whole genome shotgun (WGS) entry which is preliminary data.</text>
</comment>
<accession>A0A4R6RGL2</accession>
<name>A0A4R6RGL2_9HYPH</name>
<reference evidence="2 3" key="1">
    <citation type="submission" date="2019-03" db="EMBL/GenBank/DDBJ databases">
        <title>Genomic Encyclopedia of Type Strains, Phase IV (KMG-IV): sequencing the most valuable type-strain genomes for metagenomic binning, comparative biology and taxonomic classification.</title>
        <authorList>
            <person name="Goeker M."/>
        </authorList>
    </citation>
    <scope>NUCLEOTIDE SEQUENCE [LARGE SCALE GENOMIC DNA]</scope>
    <source>
        <strain evidence="2 3">DSM 102969</strain>
    </source>
</reference>
<dbReference type="RefSeq" id="WP_126541232.1">
    <property type="nucleotide sequence ID" value="NZ_BSPM01000004.1"/>
</dbReference>
<dbReference type="NCBIfam" id="TIGR01539">
    <property type="entry name" value="portal_lambda"/>
    <property type="match status" value="1"/>
</dbReference>
<evidence type="ECO:0000313" key="3">
    <source>
        <dbReference type="Proteomes" id="UP000294547"/>
    </source>
</evidence>
<gene>
    <name evidence="2" type="ORF">EDD54_2237</name>
</gene>
<organism evidence="2 3">
    <name type="scientific">Oharaeibacter diazotrophicus</name>
    <dbReference type="NCBI Taxonomy" id="1920512"/>
    <lineage>
        <taxon>Bacteria</taxon>
        <taxon>Pseudomonadati</taxon>
        <taxon>Pseudomonadota</taxon>
        <taxon>Alphaproteobacteria</taxon>
        <taxon>Hyphomicrobiales</taxon>
        <taxon>Pleomorphomonadaceae</taxon>
        <taxon>Oharaeibacter</taxon>
    </lineage>
</organism>
<dbReference type="Proteomes" id="UP000294547">
    <property type="component" value="Unassembled WGS sequence"/>
</dbReference>
<dbReference type="GO" id="GO:0019068">
    <property type="term" value="P:virion assembly"/>
    <property type="evidence" value="ECO:0007669"/>
    <property type="project" value="InterPro"/>
</dbReference>
<proteinExistence type="predicted"/>
<dbReference type="AlphaFoldDB" id="A0A4R6RGL2"/>
<sequence>MSKPRYRVQAGDSMGASRRPSAELVTGVTGRSAYAAADVSSQAMAGWYPPLWSPDAAWLPERNLSIARIRDMVRSEGWAQAVCDRFVDLSVGSTFRLSSKPNARLLGIDVDAARDLGQRIEERWRVYAEDPTFRCDAQRRLKFVAYMGLSARHLVRDGEATTLLRWMPRRGWAYATAFQAIDPDRLSTPAGMMDGDRLRGGVELDADGAPIAYHFRRRHPHDVGVASDPFAWDRVERWDMVAGWERPKVLHVYEMLSAEQTRGVSKLVAGLVKSRLLSRYSESEVKAAALNGSIVGAFYTELGPEFASEVLGGGAGGRGVDWDGWATSRARYYDGRRTMSDARFITAFPTDKLEMNVNPRNVVGYPAFQAAFLQNFAASLGISYEQLSMDWSKTNYSSARAALNEVWRTITRFRSLLADGLAQPIFTAWLEDAIDIGDIELPPGAPSFYDAPYAYTQAEWIGPPRGYVDPVKEAQAARERIAAKISTLEREIAEQGGDLMLNLAQLAREEALVAEMLPGLVAAGATAAADATATEGEDQDARDRRERLEAGAA</sequence>
<dbReference type="OrthoDB" id="9770450at2"/>
<evidence type="ECO:0000256" key="1">
    <source>
        <dbReference type="SAM" id="MobiDB-lite"/>
    </source>
</evidence>